<accession>A0AAN5BSL4</accession>
<evidence type="ECO:0000313" key="1">
    <source>
        <dbReference type="EMBL" id="GMG22744.1"/>
    </source>
</evidence>
<comment type="caution">
    <text evidence="1">The sequence shown here is derived from an EMBL/GenBank/DDBJ whole genome shotgun (WGS) entry which is preliminary data.</text>
</comment>
<protein>
    <submittedName>
        <fullName evidence="1">Unnamed protein product</fullName>
    </submittedName>
</protein>
<organism evidence="1 2">
    <name type="scientific">Aspergillus oryzae</name>
    <name type="common">Yellow koji mold</name>
    <dbReference type="NCBI Taxonomy" id="5062"/>
    <lineage>
        <taxon>Eukaryota</taxon>
        <taxon>Fungi</taxon>
        <taxon>Dikarya</taxon>
        <taxon>Ascomycota</taxon>
        <taxon>Pezizomycotina</taxon>
        <taxon>Eurotiomycetes</taxon>
        <taxon>Eurotiomycetidae</taxon>
        <taxon>Eurotiales</taxon>
        <taxon>Aspergillaceae</taxon>
        <taxon>Aspergillus</taxon>
        <taxon>Aspergillus subgen. Circumdati</taxon>
    </lineage>
</organism>
<evidence type="ECO:0000313" key="2">
    <source>
        <dbReference type="Proteomes" id="UP001165205"/>
    </source>
</evidence>
<dbReference type="Proteomes" id="UP001165205">
    <property type="component" value="Unassembled WGS sequence"/>
</dbReference>
<name>A0AAN5BSL4_ASPOZ</name>
<proteinExistence type="predicted"/>
<gene>
    <name evidence="1" type="ORF">Aory04_000032500</name>
</gene>
<reference evidence="1" key="1">
    <citation type="submission" date="2023-04" db="EMBL/GenBank/DDBJ databases">
        <title>Aspergillus oryzae NBRC 4228.</title>
        <authorList>
            <person name="Ichikawa N."/>
            <person name="Sato H."/>
            <person name="Tonouchi N."/>
        </authorList>
    </citation>
    <scope>NUCLEOTIDE SEQUENCE</scope>
    <source>
        <strain evidence="1">NBRC 4228</strain>
    </source>
</reference>
<dbReference type="EMBL" id="BSYA01000002">
    <property type="protein sequence ID" value="GMG22744.1"/>
    <property type="molecule type" value="Genomic_DNA"/>
</dbReference>
<sequence length="107" mass="11584">MSSSAWIPAGPSPCSTAHPPWWARCRANVLKAVLESGRGGPDGMSLDELASMVQDTDNTLDYAKKNRIPIAYSKMTMDDVAKYFGIPKMPLPVPFPPGESPARLCGY</sequence>
<dbReference type="AlphaFoldDB" id="A0AAN5BSL4"/>